<reference evidence="2 3" key="1">
    <citation type="journal article" date="2018" name="Sci. Rep.">
        <title>Genomic signatures of local adaptation to the degree of environmental predictability in rotifers.</title>
        <authorList>
            <person name="Franch-Gras L."/>
            <person name="Hahn C."/>
            <person name="Garcia-Roger E.M."/>
            <person name="Carmona M.J."/>
            <person name="Serra M."/>
            <person name="Gomez A."/>
        </authorList>
    </citation>
    <scope>NUCLEOTIDE SEQUENCE [LARGE SCALE GENOMIC DNA]</scope>
    <source>
        <strain evidence="2">HYR1</strain>
    </source>
</reference>
<dbReference type="EMBL" id="REGN01000016">
    <property type="protein sequence ID" value="RNA45151.1"/>
    <property type="molecule type" value="Genomic_DNA"/>
</dbReference>
<evidence type="ECO:0000313" key="2">
    <source>
        <dbReference type="EMBL" id="RNA45151.1"/>
    </source>
</evidence>
<organism evidence="2 3">
    <name type="scientific">Brachionus plicatilis</name>
    <name type="common">Marine rotifer</name>
    <name type="synonym">Brachionus muelleri</name>
    <dbReference type="NCBI Taxonomy" id="10195"/>
    <lineage>
        <taxon>Eukaryota</taxon>
        <taxon>Metazoa</taxon>
        <taxon>Spiralia</taxon>
        <taxon>Gnathifera</taxon>
        <taxon>Rotifera</taxon>
        <taxon>Eurotatoria</taxon>
        <taxon>Monogononta</taxon>
        <taxon>Pseudotrocha</taxon>
        <taxon>Ploima</taxon>
        <taxon>Brachionidae</taxon>
        <taxon>Brachionus</taxon>
    </lineage>
</organism>
<feature type="region of interest" description="Disordered" evidence="1">
    <location>
        <begin position="85"/>
        <end position="108"/>
    </location>
</feature>
<keyword evidence="3" id="KW-1185">Reference proteome</keyword>
<evidence type="ECO:0000256" key="1">
    <source>
        <dbReference type="SAM" id="MobiDB-lite"/>
    </source>
</evidence>
<proteinExistence type="predicted"/>
<dbReference type="AlphaFoldDB" id="A0A3M7TDB2"/>
<gene>
    <name evidence="2" type="ORF">BpHYR1_043858</name>
</gene>
<evidence type="ECO:0000313" key="3">
    <source>
        <dbReference type="Proteomes" id="UP000276133"/>
    </source>
</evidence>
<protein>
    <submittedName>
        <fullName evidence="2">Uncharacterized protein</fullName>
    </submittedName>
</protein>
<comment type="caution">
    <text evidence="2">The sequence shown here is derived from an EMBL/GenBank/DDBJ whole genome shotgun (WGS) entry which is preliminary data.</text>
</comment>
<sequence>MHNNLEKNILKKYFISLRFDLRLDINFSNFIARPISPLILSFPLIKAIVGFNAPDVIFSGDRSLLRAFIEADTSVSDDASFVPRAKVSCPSTSSKKKSIKSELPGSTA</sequence>
<dbReference type="Proteomes" id="UP000276133">
    <property type="component" value="Unassembled WGS sequence"/>
</dbReference>
<accession>A0A3M7TDB2</accession>
<name>A0A3M7TDB2_BRAPC</name>